<gene>
    <name evidence="1" type="ORF">AKJ08_0035</name>
</gene>
<dbReference type="InterPro" id="IPR010074">
    <property type="entry name" value="PRibForGlyAmidine_synth_PurL"/>
</dbReference>
<dbReference type="Proteomes" id="UP000055590">
    <property type="component" value="Chromosome"/>
</dbReference>
<evidence type="ECO:0000313" key="2">
    <source>
        <dbReference type="Proteomes" id="UP000055590"/>
    </source>
</evidence>
<dbReference type="PANTHER" id="PTHR43555:SF1">
    <property type="entry name" value="PHOSPHORIBOSYLFORMYLGLYCINAMIDINE SYNTHASE SUBUNIT PURL"/>
    <property type="match status" value="1"/>
</dbReference>
<dbReference type="STRING" id="1391653.AKJ08_0035"/>
<dbReference type="Gene3D" id="3.30.1330.10">
    <property type="entry name" value="PurM-like, N-terminal domain"/>
    <property type="match status" value="1"/>
</dbReference>
<name>A0A0K1P7Y5_9BACT</name>
<dbReference type="AlphaFoldDB" id="A0A0K1P7Y5"/>
<sequence>MAERGFVQWFWSSFGAESLGSFGERRRLGLVAGFHVGRRLGRGGLGSVTDTGTLRLFWHGQLAGELPVDPLTEGAPVYDRHRQRPADLDALQAFDPATLPAPADLGSTLLQLVARPTIASNEWVYRQYDQMARLGTVVRPGGDAAVVRVEGKKGGPSPPTARRGWSTSTLQGAAIEGALKVPVQALARVWRTGLIRVLGLADSDYPDEVASTAAPV</sequence>
<accession>A0A0K1P7Y5</accession>
<dbReference type="GO" id="GO:0004642">
    <property type="term" value="F:phosphoribosylformylglycinamidine synthase activity"/>
    <property type="evidence" value="ECO:0007669"/>
    <property type="project" value="InterPro"/>
</dbReference>
<dbReference type="SUPFAM" id="SSF55326">
    <property type="entry name" value="PurM N-terminal domain-like"/>
    <property type="match status" value="1"/>
</dbReference>
<dbReference type="InterPro" id="IPR036921">
    <property type="entry name" value="PurM-like_N_sf"/>
</dbReference>
<dbReference type="PANTHER" id="PTHR43555">
    <property type="entry name" value="PHOSPHORIBOSYLFORMYLGLYCINAMIDINE SYNTHASE SUBUNIT PURL"/>
    <property type="match status" value="1"/>
</dbReference>
<evidence type="ECO:0000313" key="1">
    <source>
        <dbReference type="EMBL" id="AKU89648.1"/>
    </source>
</evidence>
<reference evidence="1 2" key="1">
    <citation type="submission" date="2015-08" db="EMBL/GenBank/DDBJ databases">
        <authorList>
            <person name="Babu N.S."/>
            <person name="Beckwith C.J."/>
            <person name="Beseler K.G."/>
            <person name="Brison A."/>
            <person name="Carone J.V."/>
            <person name="Caskin T.P."/>
            <person name="Diamond M."/>
            <person name="Durham M.E."/>
            <person name="Foxe J.M."/>
            <person name="Go M."/>
            <person name="Henderson B.A."/>
            <person name="Jones I.B."/>
            <person name="McGettigan J.A."/>
            <person name="Micheletti S.J."/>
            <person name="Nasrallah M.E."/>
            <person name="Ortiz D."/>
            <person name="Piller C.R."/>
            <person name="Privatt S.R."/>
            <person name="Schneider S.L."/>
            <person name="Sharp S."/>
            <person name="Smith T.C."/>
            <person name="Stanton J.D."/>
            <person name="Ullery H.E."/>
            <person name="Wilson R.J."/>
            <person name="Serrano M.G."/>
            <person name="Buck G."/>
            <person name="Lee V."/>
            <person name="Wang Y."/>
            <person name="Carvalho R."/>
            <person name="Voegtly L."/>
            <person name="Shi R."/>
            <person name="Duckworth R."/>
            <person name="Johnson A."/>
            <person name="Loviza R."/>
            <person name="Walstead R."/>
            <person name="Shah Z."/>
            <person name="Kiflezghi M."/>
            <person name="Wade K."/>
            <person name="Ball S.L."/>
            <person name="Bradley K.W."/>
            <person name="Asai D.J."/>
            <person name="Bowman C.A."/>
            <person name="Russell D.A."/>
            <person name="Pope W.H."/>
            <person name="Jacobs-Sera D."/>
            <person name="Hendrix R.W."/>
            <person name="Hatfull G.F."/>
        </authorList>
    </citation>
    <scope>NUCLEOTIDE SEQUENCE [LARGE SCALE GENOMIC DNA]</scope>
    <source>
        <strain evidence="1 2">DSM 27710</strain>
    </source>
</reference>
<dbReference type="GO" id="GO:0006189">
    <property type="term" value="P:'de novo' IMP biosynthetic process"/>
    <property type="evidence" value="ECO:0007669"/>
    <property type="project" value="InterPro"/>
</dbReference>
<proteinExistence type="predicted"/>
<organism evidence="1 2">
    <name type="scientific">Vulgatibacter incomptus</name>
    <dbReference type="NCBI Taxonomy" id="1391653"/>
    <lineage>
        <taxon>Bacteria</taxon>
        <taxon>Pseudomonadati</taxon>
        <taxon>Myxococcota</taxon>
        <taxon>Myxococcia</taxon>
        <taxon>Myxococcales</taxon>
        <taxon>Cystobacterineae</taxon>
        <taxon>Vulgatibacteraceae</taxon>
        <taxon>Vulgatibacter</taxon>
    </lineage>
</organism>
<dbReference type="PATRIC" id="fig|1391653.3.peg.33"/>
<protein>
    <submittedName>
        <fullName evidence="1">Phosphoribosylformylglycinamidine synthase, synthetase subunit</fullName>
    </submittedName>
</protein>
<dbReference type="EMBL" id="CP012332">
    <property type="protein sequence ID" value="AKU89648.1"/>
    <property type="molecule type" value="Genomic_DNA"/>
</dbReference>
<dbReference type="KEGG" id="vin:AKJ08_0035"/>
<keyword evidence="2" id="KW-1185">Reference proteome</keyword>